<feature type="non-terminal residue" evidence="1">
    <location>
        <position position="84"/>
    </location>
</feature>
<dbReference type="EMBL" id="JAHTGR010000225">
    <property type="protein sequence ID" value="MBV6325863.1"/>
    <property type="molecule type" value="Genomic_DNA"/>
</dbReference>
<dbReference type="AlphaFoldDB" id="A0AA41HCA7"/>
<sequence>RNFVAQARLGVSAAEHETFFTRMLSDIDEPSAPYGLLDVQGGVAELDEARLVLPDDLAETLRAQARTLGVSAASLMHLAWAQVL</sequence>
<evidence type="ECO:0000313" key="1">
    <source>
        <dbReference type="EMBL" id="MBV6325863.1"/>
    </source>
</evidence>
<dbReference type="RefSeq" id="WP_217946791.1">
    <property type="nucleotide sequence ID" value="NZ_JAHTGR010000225.1"/>
</dbReference>
<dbReference type="Proteomes" id="UP001155901">
    <property type="component" value="Unassembled WGS sequence"/>
</dbReference>
<organism evidence="1 2">
    <name type="scientific">Duganella violaceipulchra</name>
    <dbReference type="NCBI Taxonomy" id="2849652"/>
    <lineage>
        <taxon>Bacteria</taxon>
        <taxon>Pseudomonadati</taxon>
        <taxon>Pseudomonadota</taxon>
        <taxon>Betaproteobacteria</taxon>
        <taxon>Burkholderiales</taxon>
        <taxon>Oxalobacteraceae</taxon>
        <taxon>Telluria group</taxon>
        <taxon>Duganella</taxon>
    </lineage>
</organism>
<feature type="non-terminal residue" evidence="1">
    <location>
        <position position="1"/>
    </location>
</feature>
<protein>
    <recommendedName>
        <fullName evidence="3">Condensation domain-containing protein</fullName>
    </recommendedName>
</protein>
<evidence type="ECO:0008006" key="3">
    <source>
        <dbReference type="Google" id="ProtNLM"/>
    </source>
</evidence>
<gene>
    <name evidence="1" type="ORF">KVP70_33810</name>
</gene>
<comment type="caution">
    <text evidence="1">The sequence shown here is derived from an EMBL/GenBank/DDBJ whole genome shotgun (WGS) entry which is preliminary data.</text>
</comment>
<proteinExistence type="predicted"/>
<evidence type="ECO:0000313" key="2">
    <source>
        <dbReference type="Proteomes" id="UP001155901"/>
    </source>
</evidence>
<reference evidence="1" key="1">
    <citation type="submission" date="2021-07" db="EMBL/GenBank/DDBJ databases">
        <title>Characterization of violacein-producing bacteria and related species.</title>
        <authorList>
            <person name="Wilson H.S."/>
            <person name="De Leon M.E."/>
        </authorList>
    </citation>
    <scope>NUCLEOTIDE SEQUENCE</scope>
    <source>
        <strain evidence="1">HSC-15S17</strain>
    </source>
</reference>
<name>A0AA41HCA7_9BURK</name>
<accession>A0AA41HCA7</accession>